<dbReference type="RefSeq" id="WP_152895634.1">
    <property type="nucleotide sequence ID" value="NZ_VJZD01000426.1"/>
</dbReference>
<proteinExistence type="predicted"/>
<dbReference type="EMBL" id="VJZD01000426">
    <property type="protein sequence ID" value="MPY38105.1"/>
    <property type="molecule type" value="Genomic_DNA"/>
</dbReference>
<keyword evidence="1" id="KW-0472">Membrane</keyword>
<organism evidence="2 3">
    <name type="scientific">Streptomyces adustus</name>
    <dbReference type="NCBI Taxonomy" id="1609272"/>
    <lineage>
        <taxon>Bacteria</taxon>
        <taxon>Bacillati</taxon>
        <taxon>Actinomycetota</taxon>
        <taxon>Actinomycetes</taxon>
        <taxon>Kitasatosporales</taxon>
        <taxon>Streptomycetaceae</taxon>
        <taxon>Streptomyces</taxon>
    </lineage>
</organism>
<accession>A0A5N8VW08</accession>
<name>A0A5N8VW08_9ACTN</name>
<reference evidence="2 3" key="1">
    <citation type="submission" date="2019-07" db="EMBL/GenBank/DDBJ databases">
        <title>New species of Amycolatopsis and Streptomyces.</title>
        <authorList>
            <person name="Duangmal K."/>
            <person name="Teo W.F.A."/>
            <person name="Lipun K."/>
        </authorList>
    </citation>
    <scope>NUCLEOTIDE SEQUENCE [LARGE SCALE GENOMIC DNA]</scope>
    <source>
        <strain evidence="2 3">NBRC 109810</strain>
    </source>
</reference>
<gene>
    <name evidence="2" type="ORF">FNH09_44930</name>
</gene>
<evidence type="ECO:0000313" key="3">
    <source>
        <dbReference type="Proteomes" id="UP000325849"/>
    </source>
</evidence>
<keyword evidence="3" id="KW-1185">Reference proteome</keyword>
<evidence type="ECO:0000313" key="2">
    <source>
        <dbReference type="EMBL" id="MPY38105.1"/>
    </source>
</evidence>
<keyword evidence="1" id="KW-0812">Transmembrane</keyword>
<dbReference type="Proteomes" id="UP000325849">
    <property type="component" value="Unassembled WGS sequence"/>
</dbReference>
<dbReference type="AlphaFoldDB" id="A0A5N8VW08"/>
<evidence type="ECO:0000256" key="1">
    <source>
        <dbReference type="SAM" id="Phobius"/>
    </source>
</evidence>
<keyword evidence="1" id="KW-1133">Transmembrane helix</keyword>
<sequence length="85" mass="8926">MTASVMPPAECAKCVEREEGDRRTKNRWITGGQTLVGAVQVGLTGTGIWQFVDGQWLAAGAAAGLAALGYGAIKGLSKLRPEPRK</sequence>
<protein>
    <submittedName>
        <fullName evidence="2">Uncharacterized protein</fullName>
    </submittedName>
</protein>
<comment type="caution">
    <text evidence="2">The sequence shown here is derived from an EMBL/GenBank/DDBJ whole genome shotgun (WGS) entry which is preliminary data.</text>
</comment>
<feature type="transmembrane region" description="Helical" evidence="1">
    <location>
        <begin position="56"/>
        <end position="76"/>
    </location>
</feature>